<evidence type="ECO:0000313" key="3">
    <source>
        <dbReference type="Proteomes" id="UP000019365"/>
    </source>
</evidence>
<dbReference type="eggNOG" id="COG2740">
    <property type="taxonomic scope" value="Bacteria"/>
</dbReference>
<dbReference type="PATRIC" id="fig|1341157.4.peg.2131"/>
<dbReference type="PANTHER" id="PTHR34215">
    <property type="entry name" value="BLL0784 PROTEIN"/>
    <property type="match status" value="1"/>
</dbReference>
<dbReference type="SUPFAM" id="SSF64376">
    <property type="entry name" value="YlxR-like"/>
    <property type="match status" value="1"/>
</dbReference>
<dbReference type="InterPro" id="IPR035931">
    <property type="entry name" value="YlxR-like_sf"/>
</dbReference>
<evidence type="ECO:0000313" key="2">
    <source>
        <dbReference type="EMBL" id="EWM53353.1"/>
    </source>
</evidence>
<dbReference type="AlphaFoldDB" id="W7UHB8"/>
<protein>
    <recommendedName>
        <fullName evidence="1">YlxR domain-containing protein</fullName>
    </recommendedName>
</protein>
<sequence>MKPRKIPMRMCLGCGEMKPKKDLIRAVKSPEGDISLDFGGKAAGRGAYICRSTECLEKARKARRFEKSFSCKIEESVYEVMMDELGKESQNS</sequence>
<dbReference type="Gene3D" id="3.30.1230.10">
    <property type="entry name" value="YlxR-like"/>
    <property type="match status" value="1"/>
</dbReference>
<dbReference type="RefSeq" id="WP_019680340.1">
    <property type="nucleotide sequence ID" value="NZ_ATAX01000026.1"/>
</dbReference>
<comment type="caution">
    <text evidence="2">The sequence shown here is derived from an EMBL/GenBank/DDBJ whole genome shotgun (WGS) entry which is preliminary data.</text>
</comment>
<name>W7UHB8_RUMFL</name>
<dbReference type="Pfam" id="PF04296">
    <property type="entry name" value="YlxR"/>
    <property type="match status" value="1"/>
</dbReference>
<dbReference type="OrthoDB" id="9813251at2"/>
<proteinExistence type="predicted"/>
<dbReference type="EMBL" id="ATAX01000026">
    <property type="protein sequence ID" value="EWM53353.1"/>
    <property type="molecule type" value="Genomic_DNA"/>
</dbReference>
<dbReference type="NCBIfam" id="NF047356">
    <property type="entry name" value="RNA_bind_RnpM"/>
    <property type="match status" value="1"/>
</dbReference>
<dbReference type="PANTHER" id="PTHR34215:SF1">
    <property type="entry name" value="YLXR DOMAIN-CONTAINING PROTEIN"/>
    <property type="match status" value="1"/>
</dbReference>
<dbReference type="InterPro" id="IPR007393">
    <property type="entry name" value="YlxR_dom"/>
</dbReference>
<dbReference type="Proteomes" id="UP000019365">
    <property type="component" value="Unassembled WGS sequence"/>
</dbReference>
<evidence type="ECO:0000259" key="1">
    <source>
        <dbReference type="Pfam" id="PF04296"/>
    </source>
</evidence>
<accession>W7UHB8</accession>
<dbReference type="InterPro" id="IPR037465">
    <property type="entry name" value="YlxR"/>
</dbReference>
<dbReference type="CDD" id="cd00279">
    <property type="entry name" value="YlxR"/>
    <property type="match status" value="1"/>
</dbReference>
<reference evidence="2 3" key="1">
    <citation type="journal article" date="2014" name="PLoS ONE">
        <title>Rumen cellulosomics: divergent fiber-degrading strategies revealed by comparative genome-wide analysis of six ruminococcal strains.</title>
        <authorList>
            <person name="Dassa B."/>
            <person name="Borovok I."/>
            <person name="Ruimy-Israeli V."/>
            <person name="Lamed R."/>
            <person name="Flint H.J."/>
            <person name="Duncan S.H."/>
            <person name="Henrissat B."/>
            <person name="Coutinho P."/>
            <person name="Morrison M."/>
            <person name="Mosoni P."/>
            <person name="Yeoman C.J."/>
            <person name="White B.A."/>
            <person name="Bayer E.A."/>
        </authorList>
    </citation>
    <scope>NUCLEOTIDE SEQUENCE [LARGE SCALE GENOMIC DNA]</scope>
    <source>
        <strain evidence="2 3">007c</strain>
    </source>
</reference>
<keyword evidence="3" id="KW-1185">Reference proteome</keyword>
<gene>
    <name evidence="2" type="ORF">RF007C_10305</name>
</gene>
<feature type="domain" description="YlxR" evidence="1">
    <location>
        <begin position="9"/>
        <end position="80"/>
    </location>
</feature>
<organism evidence="2 3">
    <name type="scientific">Ruminococcus flavefaciens 007c</name>
    <dbReference type="NCBI Taxonomy" id="1341157"/>
    <lineage>
        <taxon>Bacteria</taxon>
        <taxon>Bacillati</taxon>
        <taxon>Bacillota</taxon>
        <taxon>Clostridia</taxon>
        <taxon>Eubacteriales</taxon>
        <taxon>Oscillospiraceae</taxon>
        <taxon>Ruminococcus</taxon>
    </lineage>
</organism>